<dbReference type="HOGENOM" id="CLU_986533_0_0_5"/>
<keyword evidence="1" id="KW-0732">Signal</keyword>
<reference evidence="2 3" key="1">
    <citation type="journal article" date="2006" name="PLoS Genet.">
        <title>Genome sequence of Rickettsia bellii illuminates the role of amoebae in gene exchanges between intracellular pathogens.</title>
        <authorList>
            <person name="Ogata H."/>
            <person name="La Scola B."/>
            <person name="Audic S."/>
            <person name="Renesto P."/>
            <person name="Blanc G."/>
            <person name="Robert C."/>
            <person name="Fournier P.-E."/>
            <person name="Claverie J.-M."/>
            <person name="Raoult D."/>
        </authorList>
    </citation>
    <scope>NUCLEOTIDE SEQUENCE [LARGE SCALE GENOMIC DNA]</scope>
    <source>
        <strain evidence="2 3">RML369-C</strain>
    </source>
</reference>
<dbReference type="Pfam" id="PF11019">
    <property type="entry name" value="DUF2608"/>
    <property type="match status" value="1"/>
</dbReference>
<evidence type="ECO:0000313" key="3">
    <source>
        <dbReference type="Proteomes" id="UP000001951"/>
    </source>
</evidence>
<gene>
    <name evidence="2" type="ordered locus">RBE_0638</name>
</gene>
<evidence type="ECO:0008006" key="4">
    <source>
        <dbReference type="Google" id="ProtNLM"/>
    </source>
</evidence>
<proteinExistence type="predicted"/>
<dbReference type="InterPro" id="IPR022565">
    <property type="entry name" value="DUF2608"/>
</dbReference>
<dbReference type="KEGG" id="rbe:RBE_0638"/>
<evidence type="ECO:0000313" key="2">
    <source>
        <dbReference type="EMBL" id="ABE04719.1"/>
    </source>
</evidence>
<protein>
    <recommendedName>
        <fullName evidence="4">DUF2608 domain-containing protein</fullName>
    </recommendedName>
</protein>
<accession>Q1RIU5</accession>
<dbReference type="EMBL" id="CP000087">
    <property type="protein sequence ID" value="ABE04719.1"/>
    <property type="molecule type" value="Genomic_DNA"/>
</dbReference>
<dbReference type="RefSeq" id="WP_011477307.1">
    <property type="nucleotide sequence ID" value="NC_007940.1"/>
</dbReference>
<dbReference type="AlphaFoldDB" id="Q1RIU5"/>
<organism evidence="2 3">
    <name type="scientific">Rickettsia bellii (strain RML369-C)</name>
    <dbReference type="NCBI Taxonomy" id="336407"/>
    <lineage>
        <taxon>Bacteria</taxon>
        <taxon>Pseudomonadati</taxon>
        <taxon>Pseudomonadota</taxon>
        <taxon>Alphaproteobacteria</taxon>
        <taxon>Rickettsiales</taxon>
        <taxon>Rickettsiaceae</taxon>
        <taxon>Rickettsieae</taxon>
        <taxon>Rickettsia</taxon>
        <taxon>belli group</taxon>
    </lineage>
</organism>
<dbReference type="Proteomes" id="UP000001951">
    <property type="component" value="Chromosome"/>
</dbReference>
<dbReference type="OrthoDB" id="7160295at2"/>
<name>Q1RIU5_RICBR</name>
<sequence>MQKVKTLMIKVNKILLHLLLYLIVPTSSYGQIIPTYSVNSVTMKDLLPKIDQDSLVLINIDNTIITPKSKFFRYNDNPYVNFTKNLYSLAVNDSSVNNSIAQLMQQRQMMLVEKNWGDFINQMKKQGATVLGLQEITTPCNLIENYEGWLYTLLYGLGINFTSKVNDKDVFRFDPTDASAPIFYLGIIFTGNTNKVKSLIEFLKIIPKEPSKIIVFANNEQDLKDMNSYLRNVDIEYYGIEYLGWQQLQGSPDLEVAKLQQSTLLNTGQWLEDDVAAKMLNK</sequence>
<evidence type="ECO:0000256" key="1">
    <source>
        <dbReference type="ARBA" id="ARBA00022729"/>
    </source>
</evidence>